<evidence type="ECO:0000256" key="3">
    <source>
        <dbReference type="ARBA" id="ARBA00022842"/>
    </source>
</evidence>
<protein>
    <submittedName>
        <fullName evidence="4">HAD family hydrolase</fullName>
    </submittedName>
</protein>
<comment type="caution">
    <text evidence="4">The sequence shown here is derived from an EMBL/GenBank/DDBJ whole genome shotgun (WGS) entry which is preliminary data.</text>
</comment>
<comment type="cofactor">
    <cofactor evidence="1">
        <name>Mg(2+)</name>
        <dbReference type="ChEBI" id="CHEBI:18420"/>
    </cofactor>
</comment>
<keyword evidence="2 4" id="KW-0378">Hydrolase</keyword>
<gene>
    <name evidence="4" type="ORF">ENJ98_05390</name>
</gene>
<sequence length="230" mass="26152">MMLEGIRLITFDLDDCLWPCRPVIRRAERVVYDWLRQHAPRVTETMSLEAMWEHRKAFMRAHPELVHDLTLVRLRTLQEVMARHGYPLALAEEATAVFREARNQVEPYEDVVPALEVLRERFLLVSVTNGNAQVERTPLAGLFHLNLTSAEVGAAKPDPAIFRAAAGWAGVEPAQMLHVGDDPERDVLAARKAGLREVWVQRNGEAAWPWLEHAPPRWVIRDLEPLAAAV</sequence>
<keyword evidence="3" id="KW-0460">Magnesium</keyword>
<dbReference type="NCBIfam" id="TIGR01509">
    <property type="entry name" value="HAD-SF-IA-v3"/>
    <property type="match status" value="1"/>
</dbReference>
<accession>A0A7C5IZF8</accession>
<dbReference type="InterPro" id="IPR006439">
    <property type="entry name" value="HAD-SF_hydro_IA"/>
</dbReference>
<evidence type="ECO:0000256" key="2">
    <source>
        <dbReference type="ARBA" id="ARBA00022801"/>
    </source>
</evidence>
<dbReference type="AlphaFoldDB" id="A0A7C5IZF8"/>
<dbReference type="SFLD" id="SFLDG01129">
    <property type="entry name" value="C1.5:_HAD__Beta-PGM__Phosphata"/>
    <property type="match status" value="1"/>
</dbReference>
<dbReference type="PANTHER" id="PTHR46470:SF4">
    <property type="entry name" value="5-AMINO-6-(5-PHOSPHO-D-RIBITYLAMINO)URACIL PHOSPHATASE YIGB"/>
    <property type="match status" value="1"/>
</dbReference>
<dbReference type="EMBL" id="DROM01000324">
    <property type="protein sequence ID" value="HHH13651.1"/>
    <property type="molecule type" value="Genomic_DNA"/>
</dbReference>
<evidence type="ECO:0000256" key="1">
    <source>
        <dbReference type="ARBA" id="ARBA00001946"/>
    </source>
</evidence>
<dbReference type="PANTHER" id="PTHR46470">
    <property type="entry name" value="N-ACYLNEURAMINATE-9-PHOSPHATASE"/>
    <property type="match status" value="1"/>
</dbReference>
<dbReference type="SUPFAM" id="SSF56784">
    <property type="entry name" value="HAD-like"/>
    <property type="match status" value="1"/>
</dbReference>
<dbReference type="SFLD" id="SFLDS00003">
    <property type="entry name" value="Haloacid_Dehalogenase"/>
    <property type="match status" value="1"/>
</dbReference>
<dbReference type="Proteomes" id="UP000886100">
    <property type="component" value="Unassembled WGS sequence"/>
</dbReference>
<organism evidence="4">
    <name type="scientific">Thiolapillus brandeum</name>
    <dbReference type="NCBI Taxonomy" id="1076588"/>
    <lineage>
        <taxon>Bacteria</taxon>
        <taxon>Pseudomonadati</taxon>
        <taxon>Pseudomonadota</taxon>
        <taxon>Gammaproteobacteria</taxon>
        <taxon>Chromatiales</taxon>
        <taxon>Sedimenticolaceae</taxon>
        <taxon>Thiolapillus</taxon>
    </lineage>
</organism>
<dbReference type="InterPro" id="IPR036412">
    <property type="entry name" value="HAD-like_sf"/>
</dbReference>
<dbReference type="InterPro" id="IPR023214">
    <property type="entry name" value="HAD_sf"/>
</dbReference>
<dbReference type="GO" id="GO:0016787">
    <property type="term" value="F:hydrolase activity"/>
    <property type="evidence" value="ECO:0007669"/>
    <property type="project" value="UniProtKB-KW"/>
</dbReference>
<dbReference type="Gene3D" id="1.20.120.1600">
    <property type="match status" value="1"/>
</dbReference>
<dbReference type="Gene3D" id="3.40.50.1000">
    <property type="entry name" value="HAD superfamily/HAD-like"/>
    <property type="match status" value="1"/>
</dbReference>
<dbReference type="NCBIfam" id="TIGR01549">
    <property type="entry name" value="HAD-SF-IA-v1"/>
    <property type="match status" value="1"/>
</dbReference>
<evidence type="ECO:0000313" key="4">
    <source>
        <dbReference type="EMBL" id="HHH13651.1"/>
    </source>
</evidence>
<dbReference type="Pfam" id="PF00702">
    <property type="entry name" value="Hydrolase"/>
    <property type="match status" value="1"/>
</dbReference>
<dbReference type="GO" id="GO:0009231">
    <property type="term" value="P:riboflavin biosynthetic process"/>
    <property type="evidence" value="ECO:0007669"/>
    <property type="project" value="TreeGrafter"/>
</dbReference>
<dbReference type="PRINTS" id="PR00413">
    <property type="entry name" value="HADHALOGNASE"/>
</dbReference>
<reference evidence="4" key="1">
    <citation type="journal article" date="2020" name="mSystems">
        <title>Genome- and Community-Level Interaction Insights into Carbon Utilization and Element Cycling Functions of Hydrothermarchaeota in Hydrothermal Sediment.</title>
        <authorList>
            <person name="Zhou Z."/>
            <person name="Liu Y."/>
            <person name="Xu W."/>
            <person name="Pan J."/>
            <person name="Luo Z.H."/>
            <person name="Li M."/>
        </authorList>
    </citation>
    <scope>NUCLEOTIDE SEQUENCE [LARGE SCALE GENOMIC DNA]</scope>
    <source>
        <strain evidence="4">HyVt-535</strain>
    </source>
</reference>
<dbReference type="InterPro" id="IPR051400">
    <property type="entry name" value="HAD-like_hydrolase"/>
</dbReference>
<name>A0A7C5IZF8_9GAMM</name>
<proteinExistence type="predicted"/>